<dbReference type="InParanoid" id="A0BE90"/>
<evidence type="ECO:0000313" key="1">
    <source>
        <dbReference type="EMBL" id="CAK56857.1"/>
    </source>
</evidence>
<proteinExistence type="predicted"/>
<dbReference type="KEGG" id="ptm:GSPATT00027890001"/>
<protein>
    <submittedName>
        <fullName evidence="1">Uncharacterized protein</fullName>
    </submittedName>
</protein>
<reference evidence="1 2" key="1">
    <citation type="journal article" date="2006" name="Nature">
        <title>Global trends of whole-genome duplications revealed by the ciliate Paramecium tetraurelia.</title>
        <authorList>
            <consortium name="Genoscope"/>
            <person name="Aury J.-M."/>
            <person name="Jaillon O."/>
            <person name="Duret L."/>
            <person name="Noel B."/>
            <person name="Jubin C."/>
            <person name="Porcel B.M."/>
            <person name="Segurens B."/>
            <person name="Daubin V."/>
            <person name="Anthouard V."/>
            <person name="Aiach N."/>
            <person name="Arnaiz O."/>
            <person name="Billaut A."/>
            <person name="Beisson J."/>
            <person name="Blanc I."/>
            <person name="Bouhouche K."/>
            <person name="Camara F."/>
            <person name="Duharcourt S."/>
            <person name="Guigo R."/>
            <person name="Gogendeau D."/>
            <person name="Katinka M."/>
            <person name="Keller A.-M."/>
            <person name="Kissmehl R."/>
            <person name="Klotz C."/>
            <person name="Koll F."/>
            <person name="Le Moue A."/>
            <person name="Lepere C."/>
            <person name="Malinsky S."/>
            <person name="Nowacki M."/>
            <person name="Nowak J.K."/>
            <person name="Plattner H."/>
            <person name="Poulain J."/>
            <person name="Ruiz F."/>
            <person name="Serrano V."/>
            <person name="Zagulski M."/>
            <person name="Dessen P."/>
            <person name="Betermier M."/>
            <person name="Weissenbach J."/>
            <person name="Scarpelli C."/>
            <person name="Schachter V."/>
            <person name="Sperling L."/>
            <person name="Meyer E."/>
            <person name="Cohen J."/>
            <person name="Wincker P."/>
        </authorList>
    </citation>
    <scope>NUCLEOTIDE SEQUENCE [LARGE SCALE GENOMIC DNA]</scope>
    <source>
        <strain evidence="1 2">Stock d4-2</strain>
    </source>
</reference>
<dbReference type="RefSeq" id="XP_001424255.1">
    <property type="nucleotide sequence ID" value="XM_001424218.1"/>
</dbReference>
<name>A0BE90_PARTE</name>
<dbReference type="GeneID" id="5010039"/>
<keyword evidence="2" id="KW-1185">Reference proteome</keyword>
<organism evidence="1 2">
    <name type="scientific">Paramecium tetraurelia</name>
    <dbReference type="NCBI Taxonomy" id="5888"/>
    <lineage>
        <taxon>Eukaryota</taxon>
        <taxon>Sar</taxon>
        <taxon>Alveolata</taxon>
        <taxon>Ciliophora</taxon>
        <taxon>Intramacronucleata</taxon>
        <taxon>Oligohymenophorea</taxon>
        <taxon>Peniculida</taxon>
        <taxon>Parameciidae</taxon>
        <taxon>Paramecium</taxon>
    </lineage>
</organism>
<gene>
    <name evidence="1" type="ORF">GSPATT00027890001</name>
</gene>
<dbReference type="Proteomes" id="UP000000600">
    <property type="component" value="Unassembled WGS sequence"/>
</dbReference>
<dbReference type="EMBL" id="CT867988">
    <property type="protein sequence ID" value="CAK56857.1"/>
    <property type="molecule type" value="Genomic_DNA"/>
</dbReference>
<dbReference type="AlphaFoldDB" id="A0BE90"/>
<accession>A0BE90</accession>
<sequence length="67" mass="8459">MSNYFIIHLRFQRESNLQLVVKQHILYLAFVKKMMLRYRIYRTFEYFLGFHNYINTIQQIRLRSIIQ</sequence>
<evidence type="ECO:0000313" key="2">
    <source>
        <dbReference type="Proteomes" id="UP000000600"/>
    </source>
</evidence>
<dbReference type="HOGENOM" id="CLU_2817964_0_0_1"/>